<evidence type="ECO:0000256" key="2">
    <source>
        <dbReference type="ARBA" id="ARBA00005340"/>
    </source>
</evidence>
<keyword evidence="4" id="KW-0479">Metal-binding</keyword>
<gene>
    <name evidence="11" type="primary">nfo_1</name>
    <name evidence="11" type="ORF">NCTC9149_02146</name>
</gene>
<dbReference type="GO" id="GO:0008081">
    <property type="term" value="F:phosphoric diester hydrolase activity"/>
    <property type="evidence" value="ECO:0007669"/>
    <property type="project" value="TreeGrafter"/>
</dbReference>
<dbReference type="Pfam" id="PF01261">
    <property type="entry name" value="AP_endonuc_2"/>
    <property type="match status" value="1"/>
</dbReference>
<dbReference type="PANTHER" id="PTHR21445:SF0">
    <property type="entry name" value="APURINIC-APYRIMIDINIC ENDONUCLEASE"/>
    <property type="match status" value="1"/>
</dbReference>
<dbReference type="EC" id="3.1.21.2" evidence="11"/>
<keyword evidence="6" id="KW-0227">DNA damage</keyword>
<reference evidence="11 12" key="1">
    <citation type="submission" date="2018-06" db="EMBL/GenBank/DDBJ databases">
        <authorList>
            <consortium name="Pathogen Informatics"/>
            <person name="Doyle S."/>
        </authorList>
    </citation>
    <scope>NUCLEOTIDE SEQUENCE [LARGE SCALE GENOMIC DNA]</scope>
    <source>
        <strain evidence="11 12">NCTC9149</strain>
    </source>
</reference>
<dbReference type="InterPro" id="IPR001719">
    <property type="entry name" value="AP_endonuc_2"/>
</dbReference>
<dbReference type="GO" id="GO:0003906">
    <property type="term" value="F:DNA-(apurinic or apyrimidinic site) endonuclease activity"/>
    <property type="evidence" value="ECO:0007669"/>
    <property type="project" value="TreeGrafter"/>
</dbReference>
<dbReference type="GO" id="GO:0003677">
    <property type="term" value="F:DNA binding"/>
    <property type="evidence" value="ECO:0007669"/>
    <property type="project" value="InterPro"/>
</dbReference>
<dbReference type="AlphaFoldDB" id="A0A7H4NZY5"/>
<keyword evidence="9" id="KW-0234">DNA repair</keyword>
<evidence type="ECO:0000259" key="10">
    <source>
        <dbReference type="Pfam" id="PF01261"/>
    </source>
</evidence>
<sequence length="70" mass="7763">MKKPSLISNGLSVFSILRGMHLNDAKSAFASRVDRHHSLGEGNIGHDAFRWIMQDSRFDGIPLILGNNQS</sequence>
<comment type="similarity">
    <text evidence="2">Belongs to the AP endonuclease 2 family.</text>
</comment>
<keyword evidence="7 11" id="KW-0378">Hydrolase</keyword>
<evidence type="ECO:0000256" key="4">
    <source>
        <dbReference type="ARBA" id="ARBA00022723"/>
    </source>
</evidence>
<evidence type="ECO:0000256" key="9">
    <source>
        <dbReference type="ARBA" id="ARBA00023204"/>
    </source>
</evidence>
<evidence type="ECO:0000256" key="5">
    <source>
        <dbReference type="ARBA" id="ARBA00022759"/>
    </source>
</evidence>
<keyword evidence="8" id="KW-0862">Zinc</keyword>
<dbReference type="Proteomes" id="UP000254571">
    <property type="component" value="Unassembled WGS sequence"/>
</dbReference>
<evidence type="ECO:0000256" key="3">
    <source>
        <dbReference type="ARBA" id="ARBA00022722"/>
    </source>
</evidence>
<dbReference type="InterPro" id="IPR018246">
    <property type="entry name" value="AP_endonuc_F2_Zn_BS"/>
</dbReference>
<dbReference type="EMBL" id="UGMX01000002">
    <property type="protein sequence ID" value="STW05750.1"/>
    <property type="molecule type" value="Genomic_DNA"/>
</dbReference>
<evidence type="ECO:0000256" key="7">
    <source>
        <dbReference type="ARBA" id="ARBA00022801"/>
    </source>
</evidence>
<dbReference type="GO" id="GO:0006284">
    <property type="term" value="P:base-excision repair"/>
    <property type="evidence" value="ECO:0007669"/>
    <property type="project" value="TreeGrafter"/>
</dbReference>
<dbReference type="InterPro" id="IPR036237">
    <property type="entry name" value="Xyl_isomerase-like_sf"/>
</dbReference>
<feature type="domain" description="Xylose isomerase-like TIM barrel" evidence="10">
    <location>
        <begin position="17"/>
        <end position="65"/>
    </location>
</feature>
<evidence type="ECO:0000256" key="8">
    <source>
        <dbReference type="ARBA" id="ARBA00022833"/>
    </source>
</evidence>
<keyword evidence="3" id="KW-0540">Nuclease</keyword>
<dbReference type="GO" id="GO:0008270">
    <property type="term" value="F:zinc ion binding"/>
    <property type="evidence" value="ECO:0007669"/>
    <property type="project" value="InterPro"/>
</dbReference>
<evidence type="ECO:0000313" key="12">
    <source>
        <dbReference type="Proteomes" id="UP000254571"/>
    </source>
</evidence>
<dbReference type="Gene3D" id="3.20.20.150">
    <property type="entry name" value="Divalent-metal-dependent TIM barrel enzymes"/>
    <property type="match status" value="1"/>
</dbReference>
<dbReference type="PROSITE" id="PS00731">
    <property type="entry name" value="AP_NUCLEASE_F2_3"/>
    <property type="match status" value="1"/>
</dbReference>
<accession>A0A7H4NZY5</accession>
<comment type="caution">
    <text evidence="11">The sequence shown here is derived from an EMBL/GenBank/DDBJ whole genome shotgun (WGS) entry which is preliminary data.</text>
</comment>
<dbReference type="PANTHER" id="PTHR21445">
    <property type="entry name" value="ENDONUCLEASE IV ENDODEOXYRIBONUCLEASE IV"/>
    <property type="match status" value="1"/>
</dbReference>
<evidence type="ECO:0000313" key="11">
    <source>
        <dbReference type="EMBL" id="STW05750.1"/>
    </source>
</evidence>
<organism evidence="11 12">
    <name type="scientific">Klebsiella grimontii</name>
    <dbReference type="NCBI Taxonomy" id="2058152"/>
    <lineage>
        <taxon>Bacteria</taxon>
        <taxon>Pseudomonadati</taxon>
        <taxon>Pseudomonadota</taxon>
        <taxon>Gammaproteobacteria</taxon>
        <taxon>Enterobacterales</taxon>
        <taxon>Enterobacteriaceae</taxon>
        <taxon>Klebsiella/Raoultella group</taxon>
        <taxon>Klebsiella</taxon>
    </lineage>
</organism>
<dbReference type="InterPro" id="IPR013022">
    <property type="entry name" value="Xyl_isomerase-like_TIM-brl"/>
</dbReference>
<evidence type="ECO:0000256" key="6">
    <source>
        <dbReference type="ARBA" id="ARBA00022763"/>
    </source>
</evidence>
<comment type="cofactor">
    <cofactor evidence="1">
        <name>Zn(2+)</name>
        <dbReference type="ChEBI" id="CHEBI:29105"/>
    </cofactor>
</comment>
<dbReference type="SUPFAM" id="SSF51658">
    <property type="entry name" value="Xylose isomerase-like"/>
    <property type="match status" value="1"/>
</dbReference>
<protein>
    <submittedName>
        <fullName evidence="11">Endonuclease IV</fullName>
        <ecNumber evidence="11">3.1.21.2</ecNumber>
    </submittedName>
</protein>
<keyword evidence="5 11" id="KW-0255">Endonuclease</keyword>
<evidence type="ECO:0000256" key="1">
    <source>
        <dbReference type="ARBA" id="ARBA00001947"/>
    </source>
</evidence>
<dbReference type="GO" id="GO:0008833">
    <property type="term" value="F:deoxyribonuclease IV (phage-T4-induced) activity"/>
    <property type="evidence" value="ECO:0007669"/>
    <property type="project" value="UniProtKB-EC"/>
</dbReference>
<proteinExistence type="inferred from homology"/>
<name>A0A7H4NZY5_9ENTR</name>